<dbReference type="AlphaFoldDB" id="A0AA39Y5D2"/>
<organism evidence="1 2">
    <name type="scientific">Lasiodiplodia hormozganensis</name>
    <dbReference type="NCBI Taxonomy" id="869390"/>
    <lineage>
        <taxon>Eukaryota</taxon>
        <taxon>Fungi</taxon>
        <taxon>Dikarya</taxon>
        <taxon>Ascomycota</taxon>
        <taxon>Pezizomycotina</taxon>
        <taxon>Dothideomycetes</taxon>
        <taxon>Dothideomycetes incertae sedis</taxon>
        <taxon>Botryosphaeriales</taxon>
        <taxon>Botryosphaeriaceae</taxon>
        <taxon>Lasiodiplodia</taxon>
    </lineage>
</organism>
<dbReference type="EMBL" id="JAUJDW010000057">
    <property type="protein sequence ID" value="KAK0645177.1"/>
    <property type="molecule type" value="Genomic_DNA"/>
</dbReference>
<protein>
    <submittedName>
        <fullName evidence="1">Cell wall protein phiA</fullName>
    </submittedName>
</protein>
<gene>
    <name evidence="1" type="primary">phiA_1</name>
    <name evidence="1" type="ORF">DIS24_g8126</name>
</gene>
<reference evidence="1" key="1">
    <citation type="submission" date="2023-06" db="EMBL/GenBank/DDBJ databases">
        <title>Multi-omics analyses reveal the molecular pathogenesis toolkit of Lasiodiplodia hormozganensis, a cross-kingdom pathogen.</title>
        <authorList>
            <person name="Felix C."/>
            <person name="Meneses R."/>
            <person name="Goncalves M.F.M."/>
            <person name="Tilleman L."/>
            <person name="Duarte A.S."/>
            <person name="Jorrin-Novo J.V."/>
            <person name="Van De Peer Y."/>
            <person name="Deforce D."/>
            <person name="Van Nieuwerburgh F."/>
            <person name="Esteves A.C."/>
            <person name="Alves A."/>
        </authorList>
    </citation>
    <scope>NUCLEOTIDE SEQUENCE</scope>
    <source>
        <strain evidence="1">CBS 339.90</strain>
    </source>
</reference>
<accession>A0AA39Y5D2</accession>
<sequence>MVQNFTLVAAKPGSPIDNSPITATQSGLHLKSHEQPAIFQLKGDELFLYNDPPAQKLYTDRSGMGQGILQYTRDAAAAATLNPNRIEQNGWAVHGDRLQLKGTNFLATPGGSGGSWAVWMNTGNPNPGGQSGGVEFEAKIVPVSHPTGHHYSTL</sequence>
<evidence type="ECO:0000313" key="1">
    <source>
        <dbReference type="EMBL" id="KAK0645177.1"/>
    </source>
</evidence>
<comment type="caution">
    <text evidence="1">The sequence shown here is derived from an EMBL/GenBank/DDBJ whole genome shotgun (WGS) entry which is preliminary data.</text>
</comment>
<name>A0AA39Y5D2_9PEZI</name>
<evidence type="ECO:0000313" key="2">
    <source>
        <dbReference type="Proteomes" id="UP001175001"/>
    </source>
</evidence>
<proteinExistence type="predicted"/>
<dbReference type="Proteomes" id="UP001175001">
    <property type="component" value="Unassembled WGS sequence"/>
</dbReference>
<keyword evidence="2" id="KW-1185">Reference proteome</keyword>